<dbReference type="PANTHER" id="PTHR20859:SF87">
    <property type="entry name" value="CYTOKINE RECEPTOR FAMILY MEMBER B13-RELATED"/>
    <property type="match status" value="1"/>
</dbReference>
<reference evidence="2" key="3">
    <citation type="submission" date="2025-09" db="UniProtKB">
        <authorList>
            <consortium name="Ensembl"/>
        </authorList>
    </citation>
    <scope>IDENTIFICATION</scope>
</reference>
<dbReference type="SUPFAM" id="SSF49265">
    <property type="entry name" value="Fibronectin type III"/>
    <property type="match status" value="1"/>
</dbReference>
<reference evidence="2" key="2">
    <citation type="submission" date="2025-08" db="UniProtKB">
        <authorList>
            <consortium name="Ensembl"/>
        </authorList>
    </citation>
    <scope>IDENTIFICATION</scope>
</reference>
<evidence type="ECO:0000259" key="1">
    <source>
        <dbReference type="Pfam" id="PF01108"/>
    </source>
</evidence>
<accession>A0AAY4CMT8</accession>
<dbReference type="InterPro" id="IPR013783">
    <property type="entry name" value="Ig-like_fold"/>
</dbReference>
<dbReference type="InterPro" id="IPR003961">
    <property type="entry name" value="FN3_dom"/>
</dbReference>
<dbReference type="GO" id="GO:0005886">
    <property type="term" value="C:plasma membrane"/>
    <property type="evidence" value="ECO:0007669"/>
    <property type="project" value="TreeGrafter"/>
</dbReference>
<dbReference type="Proteomes" id="UP000694580">
    <property type="component" value="Chromosome 8"/>
</dbReference>
<dbReference type="Pfam" id="PF01108">
    <property type="entry name" value="Tissue_fac"/>
    <property type="match status" value="1"/>
</dbReference>
<proteinExistence type="predicted"/>
<protein>
    <recommendedName>
        <fullName evidence="1">Fibronectin type-III domain-containing protein</fullName>
    </recommendedName>
</protein>
<dbReference type="InterPro" id="IPR036116">
    <property type="entry name" value="FN3_sf"/>
</dbReference>
<dbReference type="GeneTree" id="ENSGT00990000204028"/>
<reference evidence="2 3" key="1">
    <citation type="submission" date="2020-06" db="EMBL/GenBank/DDBJ databases">
        <authorList>
            <consortium name="Wellcome Sanger Institute Data Sharing"/>
        </authorList>
    </citation>
    <scope>NUCLEOTIDE SEQUENCE [LARGE SCALE GENOMIC DNA]</scope>
</reference>
<dbReference type="Ensembl" id="ENSDCDT00010041802.1">
    <property type="protein sequence ID" value="ENSDCDP00010033781.1"/>
    <property type="gene ID" value="ENSDCDG00010021477.1"/>
</dbReference>
<dbReference type="AlphaFoldDB" id="A0AAY4CMT8"/>
<evidence type="ECO:0000313" key="3">
    <source>
        <dbReference type="Proteomes" id="UP000694580"/>
    </source>
</evidence>
<organism evidence="2 3">
    <name type="scientific">Denticeps clupeoides</name>
    <name type="common">denticle herring</name>
    <dbReference type="NCBI Taxonomy" id="299321"/>
    <lineage>
        <taxon>Eukaryota</taxon>
        <taxon>Metazoa</taxon>
        <taxon>Chordata</taxon>
        <taxon>Craniata</taxon>
        <taxon>Vertebrata</taxon>
        <taxon>Euteleostomi</taxon>
        <taxon>Actinopterygii</taxon>
        <taxon>Neopterygii</taxon>
        <taxon>Teleostei</taxon>
        <taxon>Clupei</taxon>
        <taxon>Clupeiformes</taxon>
        <taxon>Denticipitoidei</taxon>
        <taxon>Denticipitidae</taxon>
        <taxon>Denticeps</taxon>
    </lineage>
</organism>
<keyword evidence="3" id="KW-1185">Reference proteome</keyword>
<dbReference type="GO" id="GO:0004896">
    <property type="term" value="F:cytokine receptor activity"/>
    <property type="evidence" value="ECO:0007669"/>
    <property type="project" value="TreeGrafter"/>
</dbReference>
<feature type="domain" description="Fibronectin type-III" evidence="1">
    <location>
        <begin position="15"/>
        <end position="101"/>
    </location>
</feature>
<sequence>KQFVPLIKKILEGSIRTESGTFLKPPSNLTVSCHNLKNVIYWNYTDPSVKPVFKVEIRQYDSETMHTVNITETSLDISSYTDNIKTSYMVSVRAAVGFEVSEVETAEFSYDTDLGVQQSCECL</sequence>
<dbReference type="PANTHER" id="PTHR20859">
    <property type="entry name" value="INTERFERON/INTERLEUKIN RECEPTOR"/>
    <property type="match status" value="1"/>
</dbReference>
<evidence type="ECO:0000313" key="2">
    <source>
        <dbReference type="Ensembl" id="ENSDCDP00010033781.1"/>
    </source>
</evidence>
<name>A0AAY4CMT8_9TELE</name>
<dbReference type="InterPro" id="IPR050650">
    <property type="entry name" value="Type-II_Cytokine-TF_Rcpt"/>
</dbReference>
<dbReference type="Gene3D" id="2.60.40.10">
    <property type="entry name" value="Immunoglobulins"/>
    <property type="match status" value="1"/>
</dbReference>